<evidence type="ECO:0000313" key="3">
    <source>
        <dbReference type="Proteomes" id="UP001419268"/>
    </source>
</evidence>
<evidence type="ECO:0000256" key="1">
    <source>
        <dbReference type="SAM" id="MobiDB-lite"/>
    </source>
</evidence>
<gene>
    <name evidence="2" type="ORF">Scep_030452</name>
</gene>
<protein>
    <submittedName>
        <fullName evidence="2">Uncharacterized protein</fullName>
    </submittedName>
</protein>
<organism evidence="2 3">
    <name type="scientific">Stephania cephalantha</name>
    <dbReference type="NCBI Taxonomy" id="152367"/>
    <lineage>
        <taxon>Eukaryota</taxon>
        <taxon>Viridiplantae</taxon>
        <taxon>Streptophyta</taxon>
        <taxon>Embryophyta</taxon>
        <taxon>Tracheophyta</taxon>
        <taxon>Spermatophyta</taxon>
        <taxon>Magnoliopsida</taxon>
        <taxon>Ranunculales</taxon>
        <taxon>Menispermaceae</taxon>
        <taxon>Menispermoideae</taxon>
        <taxon>Cissampelideae</taxon>
        <taxon>Stephania</taxon>
    </lineage>
</organism>
<accession>A0AAP0DZS4</accession>
<evidence type="ECO:0000313" key="2">
    <source>
        <dbReference type="EMBL" id="KAK9083981.1"/>
    </source>
</evidence>
<feature type="region of interest" description="Disordered" evidence="1">
    <location>
        <begin position="150"/>
        <end position="180"/>
    </location>
</feature>
<proteinExistence type="predicted"/>
<dbReference type="AlphaFoldDB" id="A0AAP0DZS4"/>
<keyword evidence="3" id="KW-1185">Reference proteome</keyword>
<sequence length="287" mass="33359">MTRTTSVKELTSESGDFPTTTLVPVTADQGVLSERVTERYILRRWRKDVLRRHSSIVYSGGYPHMTDEYKKFQEIERALHEAIDLCKNNPASMRFLKREMDALLEKIRSGDIQVDQVQHMDNDAFIEDPNYASIRDPNYVRCRRRPRLNRFRSVRERGNNSQGRQNGLRHGRQSRHGGRRLINSVTNHNNGEGKVLAGRSVVDECMLTEEFILVFKEKGLTVSAETHRVLLLEYESKSYEKLVSSIEDHPNKVLAKSVLKSFLWNIYKRRSKKMQAVLKSLKIIQAR</sequence>
<name>A0AAP0DZS4_9MAGN</name>
<dbReference type="Proteomes" id="UP001419268">
    <property type="component" value="Unassembled WGS sequence"/>
</dbReference>
<dbReference type="EMBL" id="JBBNAG010000013">
    <property type="protein sequence ID" value="KAK9083981.1"/>
    <property type="molecule type" value="Genomic_DNA"/>
</dbReference>
<feature type="compositionally biased region" description="Basic residues" evidence="1">
    <location>
        <begin position="167"/>
        <end position="179"/>
    </location>
</feature>
<comment type="caution">
    <text evidence="2">The sequence shown here is derived from an EMBL/GenBank/DDBJ whole genome shotgun (WGS) entry which is preliminary data.</text>
</comment>
<reference evidence="2 3" key="1">
    <citation type="submission" date="2024-01" db="EMBL/GenBank/DDBJ databases">
        <title>Genome assemblies of Stephania.</title>
        <authorList>
            <person name="Yang L."/>
        </authorList>
    </citation>
    <scope>NUCLEOTIDE SEQUENCE [LARGE SCALE GENOMIC DNA]</scope>
    <source>
        <strain evidence="2">JXDWG</strain>
        <tissue evidence="2">Leaf</tissue>
    </source>
</reference>